<feature type="transmembrane region" description="Helical" evidence="1">
    <location>
        <begin position="49"/>
        <end position="67"/>
    </location>
</feature>
<reference evidence="3" key="1">
    <citation type="journal article" date="2021" name="Science">
        <title>Hunting the eagle killer: A cyanobacterial neurotoxin causes vacuolar myelinopathy.</title>
        <authorList>
            <person name="Breinlinger S."/>
            <person name="Phillips T.J."/>
            <person name="Haram B.N."/>
            <person name="Mares J."/>
            <person name="Martinez Yerena J.A."/>
            <person name="Hrouzek P."/>
            <person name="Sobotka R."/>
            <person name="Henderson W.M."/>
            <person name="Schmieder P."/>
            <person name="Williams S.M."/>
            <person name="Lauderdale J.D."/>
            <person name="Wilde H.D."/>
            <person name="Gerrin W."/>
            <person name="Kust A."/>
            <person name="Washington J.W."/>
            <person name="Wagner C."/>
            <person name="Geier B."/>
            <person name="Liebeke M."/>
            <person name="Enke H."/>
            <person name="Niedermeyer T.H.J."/>
            <person name="Wilde S.B."/>
        </authorList>
    </citation>
    <scope>NUCLEOTIDE SEQUENCE [LARGE SCALE GENOMIC DNA]</scope>
    <source>
        <strain evidence="3">Thurmond2011</strain>
    </source>
</reference>
<keyword evidence="3" id="KW-1185">Reference proteome</keyword>
<evidence type="ECO:0000313" key="3">
    <source>
        <dbReference type="Proteomes" id="UP000667802"/>
    </source>
</evidence>
<dbReference type="Proteomes" id="UP000667802">
    <property type="component" value="Unassembled WGS sequence"/>
</dbReference>
<sequence>MNIRLVMFSGIMTALIGAVIGLAATKIGQPNFNQLEYSDQYYQDLQKKYALIGAGIGLAVGMGQQCVRDLKTQRNSEIGQQDNK</sequence>
<organism evidence="2 3">
    <name type="scientific">Aetokthonos hydrillicola Thurmond2011</name>
    <dbReference type="NCBI Taxonomy" id="2712845"/>
    <lineage>
        <taxon>Bacteria</taxon>
        <taxon>Bacillati</taxon>
        <taxon>Cyanobacteriota</taxon>
        <taxon>Cyanophyceae</taxon>
        <taxon>Nostocales</taxon>
        <taxon>Hapalosiphonaceae</taxon>
        <taxon>Aetokthonos</taxon>
    </lineage>
</organism>
<keyword evidence="1" id="KW-0812">Transmembrane</keyword>
<dbReference type="RefSeq" id="WP_208344181.1">
    <property type="nucleotide sequence ID" value="NZ_CAWQFN010000481.1"/>
</dbReference>
<name>A0AAP5I2X4_9CYAN</name>
<evidence type="ECO:0000256" key="1">
    <source>
        <dbReference type="SAM" id="Phobius"/>
    </source>
</evidence>
<dbReference type="AlphaFoldDB" id="A0AAP5I2X4"/>
<protein>
    <submittedName>
        <fullName evidence="2">Uncharacterized protein</fullName>
    </submittedName>
</protein>
<evidence type="ECO:0000313" key="2">
    <source>
        <dbReference type="EMBL" id="MDR9894128.1"/>
    </source>
</evidence>
<gene>
    <name evidence="2" type="ORF">G7B40_006020</name>
</gene>
<proteinExistence type="predicted"/>
<comment type="caution">
    <text evidence="2">The sequence shown here is derived from an EMBL/GenBank/DDBJ whole genome shotgun (WGS) entry which is preliminary data.</text>
</comment>
<keyword evidence="1" id="KW-1133">Transmembrane helix</keyword>
<dbReference type="EMBL" id="JAALHA020000002">
    <property type="protein sequence ID" value="MDR9894128.1"/>
    <property type="molecule type" value="Genomic_DNA"/>
</dbReference>
<accession>A0AAP5I2X4</accession>
<keyword evidence="1" id="KW-0472">Membrane</keyword>